<feature type="transmembrane region" description="Helical" evidence="2">
    <location>
        <begin position="75"/>
        <end position="98"/>
    </location>
</feature>
<protein>
    <submittedName>
        <fullName evidence="3">Uncharacterized protein</fullName>
    </submittedName>
</protein>
<evidence type="ECO:0000313" key="3">
    <source>
        <dbReference type="EMBL" id="TRY62912.1"/>
    </source>
</evidence>
<evidence type="ECO:0000313" key="4">
    <source>
        <dbReference type="Proteomes" id="UP000318571"/>
    </source>
</evidence>
<accession>A0A553NBT7</accession>
<dbReference type="Proteomes" id="UP000318571">
    <property type="component" value="Chromosome 10"/>
</dbReference>
<sequence>MKSLLRSWVPNFEVIYHTTAGFHWGVVLWGELQCCQAVTRTFPRSCQRALDCLSLYELCVNNQCMNLGESTGIQGWIVASTLIGLVLTLCTVMGCICLHPDCAWSKRFAHPRDKRLITHLEQGLQKSQSESEAETRRQKYRSMSNTSRVTPSTIANKNDEMTRF</sequence>
<evidence type="ECO:0000256" key="2">
    <source>
        <dbReference type="SAM" id="Phobius"/>
    </source>
</evidence>
<feature type="compositionally biased region" description="Polar residues" evidence="1">
    <location>
        <begin position="141"/>
        <end position="156"/>
    </location>
</feature>
<proteinExistence type="predicted"/>
<reference evidence="3 4" key="1">
    <citation type="journal article" date="2018" name="Nat. Ecol. Evol.">
        <title>Genomic signatures of mitonuclear coevolution across populations of Tigriopus californicus.</title>
        <authorList>
            <person name="Barreto F.S."/>
            <person name="Watson E.T."/>
            <person name="Lima T.G."/>
            <person name="Willett C.S."/>
            <person name="Edmands S."/>
            <person name="Li W."/>
            <person name="Burton R.S."/>
        </authorList>
    </citation>
    <scope>NUCLEOTIDE SEQUENCE [LARGE SCALE GENOMIC DNA]</scope>
    <source>
        <strain evidence="3 4">San Diego</strain>
    </source>
</reference>
<keyword evidence="2" id="KW-0812">Transmembrane</keyword>
<comment type="caution">
    <text evidence="3">The sequence shown here is derived from an EMBL/GenBank/DDBJ whole genome shotgun (WGS) entry which is preliminary data.</text>
</comment>
<keyword evidence="2" id="KW-0472">Membrane</keyword>
<dbReference type="AlphaFoldDB" id="A0A553NBT7"/>
<name>A0A553NBT7_TIGCA</name>
<gene>
    <name evidence="3" type="ORF">TCAL_06283</name>
</gene>
<organism evidence="3 4">
    <name type="scientific">Tigriopus californicus</name>
    <name type="common">Marine copepod</name>
    <dbReference type="NCBI Taxonomy" id="6832"/>
    <lineage>
        <taxon>Eukaryota</taxon>
        <taxon>Metazoa</taxon>
        <taxon>Ecdysozoa</taxon>
        <taxon>Arthropoda</taxon>
        <taxon>Crustacea</taxon>
        <taxon>Multicrustacea</taxon>
        <taxon>Hexanauplia</taxon>
        <taxon>Copepoda</taxon>
        <taxon>Harpacticoida</taxon>
        <taxon>Harpacticidae</taxon>
        <taxon>Tigriopus</taxon>
    </lineage>
</organism>
<feature type="region of interest" description="Disordered" evidence="1">
    <location>
        <begin position="123"/>
        <end position="164"/>
    </location>
</feature>
<evidence type="ECO:0000256" key="1">
    <source>
        <dbReference type="SAM" id="MobiDB-lite"/>
    </source>
</evidence>
<keyword evidence="4" id="KW-1185">Reference proteome</keyword>
<dbReference type="EMBL" id="VCGU01000458">
    <property type="protein sequence ID" value="TRY62912.1"/>
    <property type="molecule type" value="Genomic_DNA"/>
</dbReference>
<keyword evidence="2" id="KW-1133">Transmembrane helix</keyword>